<evidence type="ECO:0000313" key="9">
    <source>
        <dbReference type="Proteomes" id="UP000319449"/>
    </source>
</evidence>
<dbReference type="Pfam" id="PF07298">
    <property type="entry name" value="NnrU"/>
    <property type="match status" value="1"/>
</dbReference>
<feature type="domain" description="NnrU" evidence="7">
    <location>
        <begin position="4"/>
        <end position="135"/>
    </location>
</feature>
<proteinExistence type="inferred from homology"/>
<dbReference type="InterPro" id="IPR009915">
    <property type="entry name" value="NnrU_dom"/>
</dbReference>
<keyword evidence="8" id="KW-0808">Transferase</keyword>
<keyword evidence="3 6" id="KW-0812">Transmembrane</keyword>
<keyword evidence="5 6" id="KW-0472">Membrane</keyword>
<dbReference type="PANTHER" id="PTHR31040">
    <property type="entry name" value="NURIM"/>
    <property type="match status" value="1"/>
</dbReference>
<dbReference type="InterPro" id="IPR033580">
    <property type="entry name" value="Nurim-like"/>
</dbReference>
<evidence type="ECO:0000313" key="8">
    <source>
        <dbReference type="EMBL" id="TWJ19639.1"/>
    </source>
</evidence>
<evidence type="ECO:0000256" key="2">
    <source>
        <dbReference type="ARBA" id="ARBA00010631"/>
    </source>
</evidence>
<evidence type="ECO:0000256" key="6">
    <source>
        <dbReference type="SAM" id="Phobius"/>
    </source>
</evidence>
<evidence type="ECO:0000256" key="1">
    <source>
        <dbReference type="ARBA" id="ARBA00004141"/>
    </source>
</evidence>
<evidence type="ECO:0000256" key="5">
    <source>
        <dbReference type="ARBA" id="ARBA00023136"/>
    </source>
</evidence>
<keyword evidence="8" id="KW-0489">Methyltransferase</keyword>
<dbReference type="GO" id="GO:0032259">
    <property type="term" value="P:methylation"/>
    <property type="evidence" value="ECO:0007669"/>
    <property type="project" value="UniProtKB-KW"/>
</dbReference>
<dbReference type="GO" id="GO:0008168">
    <property type="term" value="F:methyltransferase activity"/>
    <property type="evidence" value="ECO:0007669"/>
    <property type="project" value="UniProtKB-KW"/>
</dbReference>
<comment type="caution">
    <text evidence="8">The sequence shown here is derived from an EMBL/GenBank/DDBJ whole genome shotgun (WGS) entry which is preliminary data.</text>
</comment>
<keyword evidence="4 6" id="KW-1133">Transmembrane helix</keyword>
<accession>A0A562VP17</accession>
<dbReference type="GO" id="GO:0016020">
    <property type="term" value="C:membrane"/>
    <property type="evidence" value="ECO:0007669"/>
    <property type="project" value="UniProtKB-SubCell"/>
</dbReference>
<feature type="transmembrane region" description="Helical" evidence="6">
    <location>
        <begin position="43"/>
        <end position="66"/>
    </location>
</feature>
<dbReference type="RefSeq" id="WP_170241868.1">
    <property type="nucleotide sequence ID" value="NZ_VLLN01000007.1"/>
</dbReference>
<dbReference type="AlphaFoldDB" id="A0A562VP17"/>
<evidence type="ECO:0000259" key="7">
    <source>
        <dbReference type="Pfam" id="PF07298"/>
    </source>
</evidence>
<protein>
    <submittedName>
        <fullName evidence="8">Protein-S-isoprenylcysteine O-methyltransferase Ste14</fullName>
    </submittedName>
</protein>
<dbReference type="Proteomes" id="UP000319449">
    <property type="component" value="Unassembled WGS sequence"/>
</dbReference>
<organism evidence="8 9">
    <name type="scientific">Geobacter argillaceus</name>
    <dbReference type="NCBI Taxonomy" id="345631"/>
    <lineage>
        <taxon>Bacteria</taxon>
        <taxon>Pseudomonadati</taxon>
        <taxon>Thermodesulfobacteriota</taxon>
        <taxon>Desulfuromonadia</taxon>
        <taxon>Geobacterales</taxon>
        <taxon>Geobacteraceae</taxon>
        <taxon>Geobacter</taxon>
    </lineage>
</organism>
<comment type="similarity">
    <text evidence="2">Belongs to the nurim family.</text>
</comment>
<gene>
    <name evidence="8" type="ORF">JN12_01439</name>
</gene>
<evidence type="ECO:0000256" key="4">
    <source>
        <dbReference type="ARBA" id="ARBA00022989"/>
    </source>
</evidence>
<sequence>MYQFILRFLLFAVVHSVLAVPGTKNRIIGILGQFGTWYRLGYNILSLLLFFWVMLAWPHPPVLYFIPGVWGPLCYLLQIGVAVLLCRCAVQLNIMEFLGVRRTQIRNEPTKLILSGCYGWVRHPQYTLAIAFLALNPVMTGRWLALTILSTAYFVIGAWLEEKRLLTELGEEYRQYKERVPMFVPTRR</sequence>
<dbReference type="PANTHER" id="PTHR31040:SF1">
    <property type="entry name" value="NURIM"/>
    <property type="match status" value="1"/>
</dbReference>
<evidence type="ECO:0000256" key="3">
    <source>
        <dbReference type="ARBA" id="ARBA00022692"/>
    </source>
</evidence>
<comment type="subcellular location">
    <subcellularLocation>
        <location evidence="1">Membrane</location>
        <topology evidence="1">Multi-pass membrane protein</topology>
    </subcellularLocation>
</comment>
<keyword evidence="9" id="KW-1185">Reference proteome</keyword>
<dbReference type="Gene3D" id="1.20.120.1630">
    <property type="match status" value="1"/>
</dbReference>
<feature type="transmembrane region" description="Helical" evidence="6">
    <location>
        <begin position="143"/>
        <end position="160"/>
    </location>
</feature>
<name>A0A562VP17_9BACT</name>
<dbReference type="EMBL" id="VLLN01000007">
    <property type="protein sequence ID" value="TWJ19639.1"/>
    <property type="molecule type" value="Genomic_DNA"/>
</dbReference>
<reference evidence="8 9" key="1">
    <citation type="submission" date="2019-07" db="EMBL/GenBank/DDBJ databases">
        <title>Genomic Encyclopedia of Archaeal and Bacterial Type Strains, Phase II (KMG-II): from individual species to whole genera.</title>
        <authorList>
            <person name="Goeker M."/>
        </authorList>
    </citation>
    <scope>NUCLEOTIDE SEQUENCE [LARGE SCALE GENOMIC DNA]</scope>
    <source>
        <strain evidence="8 9">ATCC BAA-1139</strain>
    </source>
</reference>
<feature type="transmembrane region" description="Helical" evidence="6">
    <location>
        <begin position="73"/>
        <end position="94"/>
    </location>
</feature>